<dbReference type="OrthoDB" id="2189463at2759"/>
<evidence type="ECO:0000256" key="10">
    <source>
        <dbReference type="ARBA" id="ARBA00023316"/>
    </source>
</evidence>
<feature type="transmembrane region" description="Helical" evidence="12">
    <location>
        <begin position="32"/>
        <end position="56"/>
    </location>
</feature>
<comment type="similarity">
    <text evidence="2">Belongs to the CHS7 family.</text>
</comment>
<keyword evidence="4" id="KW-0813">Transport</keyword>
<feature type="transmembrane region" description="Helical" evidence="12">
    <location>
        <begin position="168"/>
        <end position="194"/>
    </location>
</feature>
<evidence type="ECO:0000256" key="9">
    <source>
        <dbReference type="ARBA" id="ARBA00023136"/>
    </source>
</evidence>
<keyword evidence="6" id="KW-0256">Endoplasmic reticulum</keyword>
<dbReference type="Pfam" id="PF12271">
    <property type="entry name" value="Chs7"/>
    <property type="match status" value="1"/>
</dbReference>
<feature type="transmembrane region" description="Helical" evidence="12">
    <location>
        <begin position="206"/>
        <end position="226"/>
    </location>
</feature>
<protein>
    <recommendedName>
        <fullName evidence="3">Chitin synthase export chaperone</fullName>
    </recommendedName>
</protein>
<evidence type="ECO:0000256" key="5">
    <source>
        <dbReference type="ARBA" id="ARBA00022692"/>
    </source>
</evidence>
<feature type="transmembrane region" description="Helical" evidence="12">
    <location>
        <begin position="238"/>
        <end position="256"/>
    </location>
</feature>
<evidence type="ECO:0000256" key="2">
    <source>
        <dbReference type="ARBA" id="ARBA00009274"/>
    </source>
</evidence>
<comment type="caution">
    <text evidence="13">The sequence shown here is derived from an EMBL/GenBank/DDBJ whole genome shotgun (WGS) entry which is preliminary data.</text>
</comment>
<organism evidence="13 14">
    <name type="scientific">Gomphillus americanus</name>
    <dbReference type="NCBI Taxonomy" id="1940652"/>
    <lineage>
        <taxon>Eukaryota</taxon>
        <taxon>Fungi</taxon>
        <taxon>Dikarya</taxon>
        <taxon>Ascomycota</taxon>
        <taxon>Pezizomycotina</taxon>
        <taxon>Lecanoromycetes</taxon>
        <taxon>OSLEUM clade</taxon>
        <taxon>Ostropomycetidae</taxon>
        <taxon>Ostropales</taxon>
        <taxon>Graphidaceae</taxon>
        <taxon>Gomphilloideae</taxon>
        <taxon>Gomphillus</taxon>
    </lineage>
</organism>
<dbReference type="EMBL" id="CAJPDQ010000038">
    <property type="protein sequence ID" value="CAF9931340.1"/>
    <property type="molecule type" value="Genomic_DNA"/>
</dbReference>
<reference evidence="13" key="1">
    <citation type="submission" date="2021-03" db="EMBL/GenBank/DDBJ databases">
        <authorList>
            <person name="Tagirdzhanova G."/>
        </authorList>
    </citation>
    <scope>NUCLEOTIDE SEQUENCE</scope>
</reference>
<evidence type="ECO:0000313" key="13">
    <source>
        <dbReference type="EMBL" id="CAF9931340.1"/>
    </source>
</evidence>
<sequence length="322" mass="35102">MCSLLGPSPVTTGGTGILATCYARSIELANTIIFEAAADFVHIIALIMTAVMIIHVRSKFTAVGRKEITLFFYLYMVLTAISLVLDSGVVGAGVGVFPYLVAVQNGLTSALCTCLMINGFVGFQLYEDGTSQSVWTVRGCSLLMFLITAMISIFTFRNLAGLSPTNTVGVFVVLYIMNALCLFIYVIMQLILVVNTLQDRWPLGDIVFGVLFFVAGQVSVYVLGATTCTGTNHYLDSLFFATIGNLLAVMMVYKYWDSITVEDLEFSVGSKQGQWELKDASLGNETRTNTYQESSTDYSLPGRHGLGYQASRDPNYKGVSVH</sequence>
<feature type="compositionally biased region" description="Polar residues" evidence="11">
    <location>
        <begin position="286"/>
        <end position="298"/>
    </location>
</feature>
<proteinExistence type="inferred from homology"/>
<evidence type="ECO:0000256" key="6">
    <source>
        <dbReference type="ARBA" id="ARBA00022824"/>
    </source>
</evidence>
<feature type="transmembrane region" description="Helical" evidence="12">
    <location>
        <begin position="135"/>
        <end position="156"/>
    </location>
</feature>
<dbReference type="GO" id="GO:0051082">
    <property type="term" value="F:unfolded protein binding"/>
    <property type="evidence" value="ECO:0007669"/>
    <property type="project" value="TreeGrafter"/>
</dbReference>
<feature type="transmembrane region" description="Helical" evidence="12">
    <location>
        <begin position="97"/>
        <end position="123"/>
    </location>
</feature>
<dbReference type="Proteomes" id="UP000664169">
    <property type="component" value="Unassembled WGS sequence"/>
</dbReference>
<keyword evidence="8 12" id="KW-1133">Transmembrane helix</keyword>
<evidence type="ECO:0000256" key="8">
    <source>
        <dbReference type="ARBA" id="ARBA00022989"/>
    </source>
</evidence>
<evidence type="ECO:0000256" key="4">
    <source>
        <dbReference type="ARBA" id="ARBA00022448"/>
    </source>
</evidence>
<dbReference type="PANTHER" id="PTHR35329:SF2">
    <property type="entry name" value="CHITIN SYNTHASE EXPORT CHAPERONE"/>
    <property type="match status" value="1"/>
</dbReference>
<keyword evidence="14" id="KW-1185">Reference proteome</keyword>
<feature type="transmembrane region" description="Helical" evidence="12">
    <location>
        <begin position="68"/>
        <end position="85"/>
    </location>
</feature>
<keyword evidence="7" id="KW-0653">Protein transport</keyword>
<evidence type="ECO:0000256" key="12">
    <source>
        <dbReference type="SAM" id="Phobius"/>
    </source>
</evidence>
<keyword evidence="5 12" id="KW-0812">Transmembrane</keyword>
<dbReference type="InterPro" id="IPR022057">
    <property type="entry name" value="Chs7"/>
</dbReference>
<evidence type="ECO:0000313" key="14">
    <source>
        <dbReference type="Proteomes" id="UP000664169"/>
    </source>
</evidence>
<comment type="subcellular location">
    <subcellularLocation>
        <location evidence="1">Endoplasmic reticulum membrane</location>
        <topology evidence="1">Multi-pass membrane protein</topology>
    </subcellularLocation>
</comment>
<dbReference type="GO" id="GO:0071555">
    <property type="term" value="P:cell wall organization"/>
    <property type="evidence" value="ECO:0007669"/>
    <property type="project" value="UniProtKB-KW"/>
</dbReference>
<dbReference type="GO" id="GO:0006457">
    <property type="term" value="P:protein folding"/>
    <property type="evidence" value="ECO:0007669"/>
    <property type="project" value="TreeGrafter"/>
</dbReference>
<dbReference type="AlphaFoldDB" id="A0A8H3IWM5"/>
<dbReference type="PANTHER" id="PTHR35329">
    <property type="entry name" value="CHITIN SYNTHASE EXPORT CHAPERONE"/>
    <property type="match status" value="1"/>
</dbReference>
<evidence type="ECO:0000256" key="3">
    <source>
        <dbReference type="ARBA" id="ARBA00018354"/>
    </source>
</evidence>
<feature type="region of interest" description="Disordered" evidence="11">
    <location>
        <begin position="286"/>
        <end position="322"/>
    </location>
</feature>
<name>A0A8H3IWM5_9LECA</name>
<dbReference type="GO" id="GO:0005789">
    <property type="term" value="C:endoplasmic reticulum membrane"/>
    <property type="evidence" value="ECO:0007669"/>
    <property type="project" value="UniProtKB-SubCell"/>
</dbReference>
<keyword evidence="10" id="KW-0961">Cell wall biogenesis/degradation</keyword>
<accession>A0A8H3IWM5</accession>
<evidence type="ECO:0000256" key="11">
    <source>
        <dbReference type="SAM" id="MobiDB-lite"/>
    </source>
</evidence>
<keyword evidence="9 12" id="KW-0472">Membrane</keyword>
<evidence type="ECO:0000256" key="1">
    <source>
        <dbReference type="ARBA" id="ARBA00004477"/>
    </source>
</evidence>
<evidence type="ECO:0000256" key="7">
    <source>
        <dbReference type="ARBA" id="ARBA00022927"/>
    </source>
</evidence>
<dbReference type="GO" id="GO:0015031">
    <property type="term" value="P:protein transport"/>
    <property type="evidence" value="ECO:0007669"/>
    <property type="project" value="UniProtKB-KW"/>
</dbReference>
<gene>
    <name evidence="13" type="primary">CHS7</name>
    <name evidence="13" type="ORF">GOMPHAMPRED_005890</name>
</gene>